<evidence type="ECO:0000256" key="12">
    <source>
        <dbReference type="SAM" id="Phobius"/>
    </source>
</evidence>
<evidence type="ECO:0000256" key="7">
    <source>
        <dbReference type="ARBA" id="ARBA00022982"/>
    </source>
</evidence>
<evidence type="ECO:0000256" key="3">
    <source>
        <dbReference type="ARBA" id="ARBA00022448"/>
    </source>
</evidence>
<dbReference type="GO" id="GO:0016020">
    <property type="term" value="C:membrane"/>
    <property type="evidence" value="ECO:0007669"/>
    <property type="project" value="UniProtKB-SubCell"/>
</dbReference>
<dbReference type="InterPro" id="IPR006593">
    <property type="entry name" value="Cyt_b561/ferric_Rdtase_TM"/>
</dbReference>
<feature type="transmembrane region" description="Helical" evidence="12">
    <location>
        <begin position="214"/>
        <end position="234"/>
    </location>
</feature>
<evidence type="ECO:0000313" key="17">
    <source>
        <dbReference type="Proteomes" id="UP000034182"/>
    </source>
</evidence>
<evidence type="ECO:0000256" key="10">
    <source>
        <dbReference type="ARBA" id="ARBA00023136"/>
    </source>
</evidence>
<dbReference type="GO" id="GO:0046872">
    <property type="term" value="F:metal ion binding"/>
    <property type="evidence" value="ECO:0007669"/>
    <property type="project" value="UniProtKB-KW"/>
</dbReference>
<keyword evidence="8 12" id="KW-1133">Transmembrane helix</keyword>
<evidence type="ECO:0000313" key="16">
    <source>
        <dbReference type="EMBL" id="OMP81445.1"/>
    </source>
</evidence>
<keyword evidence="4" id="KW-0349">Heme</keyword>
<dbReference type="InterPro" id="IPR045150">
    <property type="entry name" value="CYB561D1/2"/>
</dbReference>
<dbReference type="Proteomes" id="UP000034182">
    <property type="component" value="Unassembled WGS sequence"/>
</dbReference>
<dbReference type="Gene3D" id="1.20.120.1770">
    <property type="match status" value="1"/>
</dbReference>
<comment type="caution">
    <text evidence="15">The sequence shown here is derived from an EMBL/GenBank/DDBJ whole genome shotgun (WGS) entry which is preliminary data.</text>
</comment>
<dbReference type="EMBL" id="MSZU01000115">
    <property type="protein sequence ID" value="OMP81445.1"/>
    <property type="molecule type" value="Genomic_DNA"/>
</dbReference>
<evidence type="ECO:0000256" key="4">
    <source>
        <dbReference type="ARBA" id="ARBA00022617"/>
    </source>
</evidence>
<feature type="domain" description="Cytochrome b561" evidence="13">
    <location>
        <begin position="42"/>
        <end position="244"/>
    </location>
</feature>
<dbReference type="PANTHER" id="PTHR15422:SF45">
    <property type="entry name" value="CYTOCHROME B561 DOMAIN-CONTAINING PROTEIN"/>
    <property type="match status" value="1"/>
</dbReference>
<reference evidence="15 17" key="1">
    <citation type="submission" date="2015-03" db="EMBL/GenBank/DDBJ databases">
        <authorList>
            <person name="Morales-Cruz A."/>
            <person name="Amrine K.C."/>
            <person name="Cantu D."/>
        </authorList>
    </citation>
    <scope>NUCLEOTIDE SEQUENCE [LARGE SCALE GENOMIC DNA]</scope>
    <source>
        <strain evidence="15">DS831</strain>
    </source>
</reference>
<keyword evidence="10 12" id="KW-0472">Membrane</keyword>
<dbReference type="CDD" id="cd08761">
    <property type="entry name" value="Cyt_b561_CYB561D2_like"/>
    <property type="match status" value="1"/>
</dbReference>
<gene>
    <name evidence="16" type="ORF">BK809_0002438</name>
    <name evidence="14" type="ORF">SLS55_009345</name>
    <name evidence="15" type="ORF">UCDDS831_g00276</name>
</gene>
<evidence type="ECO:0000256" key="1">
    <source>
        <dbReference type="ARBA" id="ARBA00001970"/>
    </source>
</evidence>
<dbReference type="EMBL" id="LAQI01000010">
    <property type="protein sequence ID" value="KKY28306.1"/>
    <property type="molecule type" value="Genomic_DNA"/>
</dbReference>
<evidence type="ECO:0000313" key="15">
    <source>
        <dbReference type="EMBL" id="KKY28306.1"/>
    </source>
</evidence>
<reference evidence="16 18" key="3">
    <citation type="submission" date="2017-01" db="EMBL/GenBank/DDBJ databases">
        <title>Draft genome sequence of Diplodia seriata F98.1, a fungal species involved in grapevine trunk diseases.</title>
        <authorList>
            <person name="Robert-Siegwald G."/>
            <person name="Vallet J."/>
            <person name="Abou-Mansour E."/>
            <person name="Xu J."/>
            <person name="Rey P."/>
            <person name="Bertsch C."/>
            <person name="Rego C."/>
            <person name="Larignon P."/>
            <person name="Fontaine F."/>
            <person name="Lebrun M.-H."/>
        </authorList>
    </citation>
    <scope>NUCLEOTIDE SEQUENCE [LARGE SCALE GENOMIC DNA]</scope>
    <source>
        <strain evidence="16 18">F98.1</strain>
    </source>
</reference>
<evidence type="ECO:0000256" key="6">
    <source>
        <dbReference type="ARBA" id="ARBA00022723"/>
    </source>
</evidence>
<dbReference type="EMBL" id="JAJVCZ030000010">
    <property type="protein sequence ID" value="KAL0254821.1"/>
    <property type="molecule type" value="Genomic_DNA"/>
</dbReference>
<keyword evidence="6" id="KW-0479">Metal-binding</keyword>
<feature type="transmembrane region" description="Helical" evidence="12">
    <location>
        <begin position="73"/>
        <end position="96"/>
    </location>
</feature>
<dbReference type="GO" id="GO:0140575">
    <property type="term" value="F:transmembrane monodehydroascorbate reductase activity"/>
    <property type="evidence" value="ECO:0007669"/>
    <property type="project" value="InterPro"/>
</dbReference>
<dbReference type="Proteomes" id="UP001430584">
    <property type="component" value="Unassembled WGS sequence"/>
</dbReference>
<name>A0A0G2F1Z9_9PEZI</name>
<dbReference type="PANTHER" id="PTHR15422">
    <property type="entry name" value="OS05G0565100 PROTEIN"/>
    <property type="match status" value="1"/>
</dbReference>
<reference evidence="14 19" key="4">
    <citation type="submission" date="2024-02" db="EMBL/GenBank/DDBJ databases">
        <title>De novo assembly and annotation of 12 fungi associated with fruit tree decline syndrome in Ontario, Canada.</title>
        <authorList>
            <person name="Sulman M."/>
            <person name="Ellouze W."/>
            <person name="Ilyukhin E."/>
        </authorList>
    </citation>
    <scope>NUCLEOTIDE SEQUENCE [LARGE SCALE GENOMIC DNA]</scope>
    <source>
        <strain evidence="14 19">FDS-637</strain>
    </source>
</reference>
<dbReference type="SMART" id="SM00665">
    <property type="entry name" value="B561"/>
    <property type="match status" value="1"/>
</dbReference>
<dbReference type="Proteomes" id="UP000190776">
    <property type="component" value="Unassembled WGS sequence"/>
</dbReference>
<keyword evidence="9" id="KW-0408">Iron</keyword>
<accession>A0A0G2F1Z9</accession>
<evidence type="ECO:0000256" key="2">
    <source>
        <dbReference type="ARBA" id="ARBA00004141"/>
    </source>
</evidence>
<comment type="subcellular location">
    <subcellularLocation>
        <location evidence="2">Membrane</location>
        <topology evidence="2">Multi-pass membrane protein</topology>
    </subcellularLocation>
</comment>
<feature type="transmembrane region" description="Helical" evidence="12">
    <location>
        <begin position="44"/>
        <end position="67"/>
    </location>
</feature>
<evidence type="ECO:0000313" key="19">
    <source>
        <dbReference type="Proteomes" id="UP001430584"/>
    </source>
</evidence>
<evidence type="ECO:0000313" key="18">
    <source>
        <dbReference type="Proteomes" id="UP000190776"/>
    </source>
</evidence>
<dbReference type="Pfam" id="PF03188">
    <property type="entry name" value="Cytochrom_B561"/>
    <property type="match status" value="1"/>
</dbReference>
<sequence>MASATGIPEQHPDSVSNGHGEQEPLLGRPGDASQKEGKPLAWNLVLGTGVIAQAGIWILTAIVWAGILSHHTILFSAHPLLNSAGLLLITQAALILQPTHTPQQKRRGTYAHAVLNHVGVLALLAGLIVIEVNKERGGLDHLESPHAILGIITYIFLVLQAIVGFTQFFTPQVYRGVDRAKKIYKYHRFFGYITFVLTLVTIAAATRTTFNVNVLHINTWAVIVASLITLVGIVPRIKRQKLGL</sequence>
<feature type="region of interest" description="Disordered" evidence="11">
    <location>
        <begin position="1"/>
        <end position="34"/>
    </location>
</feature>
<proteinExistence type="predicted"/>
<evidence type="ECO:0000259" key="13">
    <source>
        <dbReference type="PROSITE" id="PS50939"/>
    </source>
</evidence>
<dbReference type="OrthoDB" id="432881at2759"/>
<evidence type="ECO:0000256" key="5">
    <source>
        <dbReference type="ARBA" id="ARBA00022692"/>
    </source>
</evidence>
<reference evidence="15 17" key="2">
    <citation type="submission" date="2015-05" db="EMBL/GenBank/DDBJ databases">
        <title>Distinctive expansion of gene families associated with plant cell wall degradation and secondary metabolism in the genomes of grapevine trunk pathogens.</title>
        <authorList>
            <person name="Lawrence D.P."/>
            <person name="Travadon R."/>
            <person name="Rolshausen P.E."/>
            <person name="Baumgartner K."/>
        </authorList>
    </citation>
    <scope>NUCLEOTIDE SEQUENCE [LARGE SCALE GENOMIC DNA]</scope>
    <source>
        <strain evidence="15">DS831</strain>
    </source>
</reference>
<feature type="transmembrane region" description="Helical" evidence="12">
    <location>
        <begin position="148"/>
        <end position="169"/>
    </location>
</feature>
<keyword evidence="5 12" id="KW-0812">Transmembrane</keyword>
<keyword evidence="3" id="KW-0813">Transport</keyword>
<dbReference type="AlphaFoldDB" id="A0A0G2F1Z9"/>
<protein>
    <submittedName>
        <fullName evidence="15 16">Cytochrome b561</fullName>
    </submittedName>
</protein>
<dbReference type="PROSITE" id="PS50939">
    <property type="entry name" value="CYTOCHROME_B561"/>
    <property type="match status" value="1"/>
</dbReference>
<comment type="cofactor">
    <cofactor evidence="1">
        <name>heme b</name>
        <dbReference type="ChEBI" id="CHEBI:60344"/>
    </cofactor>
</comment>
<organism evidence="15 17">
    <name type="scientific">Diplodia seriata</name>
    <dbReference type="NCBI Taxonomy" id="420778"/>
    <lineage>
        <taxon>Eukaryota</taxon>
        <taxon>Fungi</taxon>
        <taxon>Dikarya</taxon>
        <taxon>Ascomycota</taxon>
        <taxon>Pezizomycotina</taxon>
        <taxon>Dothideomycetes</taxon>
        <taxon>Dothideomycetes incertae sedis</taxon>
        <taxon>Botryosphaeriales</taxon>
        <taxon>Botryosphaeriaceae</taxon>
        <taxon>Diplodia</taxon>
    </lineage>
</organism>
<feature type="transmembrane region" description="Helical" evidence="12">
    <location>
        <begin position="108"/>
        <end position="128"/>
    </location>
</feature>
<keyword evidence="7" id="KW-0249">Electron transport</keyword>
<evidence type="ECO:0000256" key="11">
    <source>
        <dbReference type="SAM" id="MobiDB-lite"/>
    </source>
</evidence>
<evidence type="ECO:0000256" key="8">
    <source>
        <dbReference type="ARBA" id="ARBA00022989"/>
    </source>
</evidence>
<evidence type="ECO:0000313" key="14">
    <source>
        <dbReference type="EMBL" id="KAL0254821.1"/>
    </source>
</evidence>
<feature type="transmembrane region" description="Helical" evidence="12">
    <location>
        <begin position="189"/>
        <end position="208"/>
    </location>
</feature>
<keyword evidence="19" id="KW-1185">Reference proteome</keyword>
<evidence type="ECO:0000256" key="9">
    <source>
        <dbReference type="ARBA" id="ARBA00023004"/>
    </source>
</evidence>